<evidence type="ECO:0000313" key="2">
    <source>
        <dbReference type="Proteomes" id="UP000627292"/>
    </source>
</evidence>
<accession>A0A917IN37</accession>
<dbReference type="AlphaFoldDB" id="A0A917IN37"/>
<sequence>MAKLTSEILFKGRLGDVSAYTMKGASGIILRTKGGATKEKIKTAPQFEMTRRNCAEFSGCVIAGKALHRALLSLKHLSDHNFAPHLNGAVRKLQQLNTEGDLGQRAILLTRYGAMLEGFDLNKTHRLGDIIKPGIACVVNRESGEAAIHLPALMPGLNFHIPWNNPMFRVVATLSTAKDVTWQNNRFAGATEPLHAHFPLHTTAWYKTGQAMPAQVLQLQALAVPADDEALIISIGMEMGQPGNNGSIKAERGKGCARIVKVS</sequence>
<comment type="caution">
    <text evidence="1">The sequence shown here is derived from an EMBL/GenBank/DDBJ whole genome shotgun (WGS) entry which is preliminary data.</text>
</comment>
<reference evidence="1" key="1">
    <citation type="journal article" date="2014" name="Int. J. Syst. Evol. Microbiol.">
        <title>Complete genome sequence of Corynebacterium casei LMG S-19264T (=DSM 44701T), isolated from a smear-ripened cheese.</title>
        <authorList>
            <consortium name="US DOE Joint Genome Institute (JGI-PGF)"/>
            <person name="Walter F."/>
            <person name="Albersmeier A."/>
            <person name="Kalinowski J."/>
            <person name="Ruckert C."/>
        </authorList>
    </citation>
    <scope>NUCLEOTIDE SEQUENCE</scope>
    <source>
        <strain evidence="1">CGMCC 1.15290</strain>
    </source>
</reference>
<organism evidence="1 2">
    <name type="scientific">Filimonas zeae</name>
    <dbReference type="NCBI Taxonomy" id="1737353"/>
    <lineage>
        <taxon>Bacteria</taxon>
        <taxon>Pseudomonadati</taxon>
        <taxon>Bacteroidota</taxon>
        <taxon>Chitinophagia</taxon>
        <taxon>Chitinophagales</taxon>
        <taxon>Chitinophagaceae</taxon>
        <taxon>Filimonas</taxon>
    </lineage>
</organism>
<gene>
    <name evidence="1" type="ORF">GCM10011379_02140</name>
</gene>
<reference evidence="1" key="2">
    <citation type="submission" date="2020-09" db="EMBL/GenBank/DDBJ databases">
        <authorList>
            <person name="Sun Q."/>
            <person name="Zhou Y."/>
        </authorList>
    </citation>
    <scope>NUCLEOTIDE SEQUENCE</scope>
    <source>
        <strain evidence="1">CGMCC 1.15290</strain>
    </source>
</reference>
<name>A0A917IN37_9BACT</name>
<keyword evidence="2" id="KW-1185">Reference proteome</keyword>
<dbReference type="RefSeq" id="WP_188949841.1">
    <property type="nucleotide sequence ID" value="NZ_BMIB01000001.1"/>
</dbReference>
<dbReference type="Proteomes" id="UP000627292">
    <property type="component" value="Unassembled WGS sequence"/>
</dbReference>
<evidence type="ECO:0000313" key="1">
    <source>
        <dbReference type="EMBL" id="GGH57443.1"/>
    </source>
</evidence>
<proteinExistence type="predicted"/>
<protein>
    <submittedName>
        <fullName evidence="1">Uncharacterized protein</fullName>
    </submittedName>
</protein>
<dbReference type="EMBL" id="BMIB01000001">
    <property type="protein sequence ID" value="GGH57443.1"/>
    <property type="molecule type" value="Genomic_DNA"/>
</dbReference>